<keyword evidence="5" id="KW-1185">Reference proteome</keyword>
<sequence length="200" mass="21152">MTLLDRLKARYFAPIFPGNPHEAAARGLYEAVVAQARQPVFYRDCAVADSVDGRFDLLVLHAWLVMRRLREAPAPAAAVSQTLFDLLFFDMDQSVRVSGVGDLKVGPKVTAMGRAFYGRVEAYDRALAGEAAGGGSAGEDALAEALRRNLYRGAPVPAAAVEAVAAYLRRQIEALAGQPDAALLAGRPAFAAAPEPAGNG</sequence>
<dbReference type="AlphaFoldDB" id="A0A1Y6C4W3"/>
<evidence type="ECO:0000256" key="2">
    <source>
        <dbReference type="ARBA" id="ARBA00006436"/>
    </source>
</evidence>
<dbReference type="InterPro" id="IPR007129">
    <property type="entry name" value="Ubiqinol_cyt_c_chaperone_CPB3"/>
</dbReference>
<dbReference type="EMBL" id="FWZX01000015">
    <property type="protein sequence ID" value="SMF43362.1"/>
    <property type="molecule type" value="Genomic_DNA"/>
</dbReference>
<reference evidence="4 5" key="1">
    <citation type="submission" date="2017-04" db="EMBL/GenBank/DDBJ databases">
        <authorList>
            <person name="Afonso C.L."/>
            <person name="Miller P.J."/>
            <person name="Scott M.A."/>
            <person name="Spackman E."/>
            <person name="Goraichik I."/>
            <person name="Dimitrov K.M."/>
            <person name="Suarez D.L."/>
            <person name="Swayne D.E."/>
        </authorList>
    </citation>
    <scope>NUCLEOTIDE SEQUENCE [LARGE SCALE GENOMIC DNA]</scope>
    <source>
        <strain evidence="4 5">USBA 355</strain>
    </source>
</reference>
<evidence type="ECO:0000256" key="1">
    <source>
        <dbReference type="ARBA" id="ARBA00006407"/>
    </source>
</evidence>
<name>A0A1Y6C4W3_9PROT</name>
<dbReference type="Proteomes" id="UP000192917">
    <property type="component" value="Unassembled WGS sequence"/>
</dbReference>
<dbReference type="RefSeq" id="WP_085124020.1">
    <property type="nucleotide sequence ID" value="NZ_FWZX01000015.1"/>
</dbReference>
<dbReference type="InterPro" id="IPR021150">
    <property type="entry name" value="Ubiq_cyt_c_chap"/>
</dbReference>
<gene>
    <name evidence="4" type="ORF">SAMN05428998_11556</name>
</gene>
<proteinExistence type="inferred from homology"/>
<dbReference type="PANTHER" id="PTHR12184:SF1">
    <property type="entry name" value="UBIQUINOL-CYTOCHROME-C REDUCTASE COMPLEX ASSEMBLY FACTOR 1"/>
    <property type="match status" value="1"/>
</dbReference>
<feature type="domain" description="Ubiquinol-cytochrome c chaperone" evidence="3">
    <location>
        <begin position="43"/>
        <end position="190"/>
    </location>
</feature>
<evidence type="ECO:0000313" key="5">
    <source>
        <dbReference type="Proteomes" id="UP000192917"/>
    </source>
</evidence>
<protein>
    <submittedName>
        <fullName evidence="4">Cytochrome b pre-mRNA-processing protein 3</fullName>
    </submittedName>
</protein>
<dbReference type="Pfam" id="PF03981">
    <property type="entry name" value="Ubiq_cyt_C_chap"/>
    <property type="match status" value="1"/>
</dbReference>
<comment type="similarity">
    <text evidence="1">Belongs to the CBP3 family.</text>
</comment>
<evidence type="ECO:0000313" key="4">
    <source>
        <dbReference type="EMBL" id="SMF43362.1"/>
    </source>
</evidence>
<dbReference type="PANTHER" id="PTHR12184">
    <property type="entry name" value="UBIQUINOL-CYTOCHROME C REDUCTASE COMPLEX ASSEMBLY FACTOR 1 FAMILY MEMBER"/>
    <property type="match status" value="1"/>
</dbReference>
<accession>A0A1Y6C4W3</accession>
<evidence type="ECO:0000259" key="3">
    <source>
        <dbReference type="Pfam" id="PF03981"/>
    </source>
</evidence>
<dbReference type="STRING" id="560819.SAMN05428998_11556"/>
<organism evidence="4 5">
    <name type="scientific">Tistlia consotensis USBA 355</name>
    <dbReference type="NCBI Taxonomy" id="560819"/>
    <lineage>
        <taxon>Bacteria</taxon>
        <taxon>Pseudomonadati</taxon>
        <taxon>Pseudomonadota</taxon>
        <taxon>Alphaproteobacteria</taxon>
        <taxon>Rhodospirillales</taxon>
        <taxon>Rhodovibrionaceae</taxon>
        <taxon>Tistlia</taxon>
    </lineage>
</organism>
<comment type="similarity">
    <text evidence="2">Belongs to the UPF0174 family.</text>
</comment>